<evidence type="ECO:0000313" key="3">
    <source>
        <dbReference type="Proteomes" id="UP000009081"/>
    </source>
</evidence>
<proteinExistence type="predicted"/>
<keyword evidence="2" id="KW-0614">Plasmid</keyword>
<keyword evidence="3" id="KW-1185">Reference proteome</keyword>
<evidence type="ECO:0000259" key="1">
    <source>
        <dbReference type="Pfam" id="PF05235"/>
    </source>
</evidence>
<protein>
    <recommendedName>
        <fullName evidence="1">CHAD domain-containing protein</fullName>
    </recommendedName>
</protein>
<geneLocation type="plasmid" evidence="2 3">
    <name>megaplasmid</name>
</geneLocation>
<dbReference type="Proteomes" id="UP000009081">
    <property type="component" value="Plasmid megaplasmid"/>
</dbReference>
<dbReference type="Gene3D" id="1.40.20.10">
    <property type="entry name" value="CHAD domain"/>
    <property type="match status" value="1"/>
</dbReference>
<dbReference type="KEGG" id="mea:Mex_2p0872"/>
<dbReference type="AlphaFoldDB" id="C5B5H3"/>
<evidence type="ECO:0000313" key="2">
    <source>
        <dbReference type="EMBL" id="ACS43705.1"/>
    </source>
</evidence>
<accession>C5B5H3</accession>
<reference evidence="2 3" key="1">
    <citation type="journal article" date="2009" name="PLoS ONE">
        <title>Methylobacterium genome sequences: a reference blueprint to investigate microbial metabolism of C1 compounds from natural and industrial sources.</title>
        <authorList>
            <person name="Vuilleumier S."/>
            <person name="Chistoserdova L."/>
            <person name="Lee M.-C."/>
            <person name="Bringel F."/>
            <person name="Lajus A."/>
            <person name="Zhou Y."/>
            <person name="Gourion B."/>
            <person name="Barbe V."/>
            <person name="Chang J."/>
            <person name="Cruveiller S."/>
            <person name="Dossat C."/>
            <person name="Gillett W."/>
            <person name="Gruffaz C."/>
            <person name="Haugen E."/>
            <person name="Hourcade E."/>
            <person name="Levy R."/>
            <person name="Mangenot S."/>
            <person name="Muller E."/>
            <person name="Nadalig T."/>
            <person name="Pagni M."/>
            <person name="Penny C."/>
            <person name="Peyraud R."/>
            <person name="Robinson D.G."/>
            <person name="Roche D."/>
            <person name="Rouy Z."/>
            <person name="Saenampechek C."/>
            <person name="Salvignol G."/>
            <person name="Vallenet D."/>
            <person name="Wu Z."/>
            <person name="Marx C.J."/>
            <person name="Vorholt J.A."/>
            <person name="Olson M.V."/>
            <person name="Kaul R."/>
            <person name="Weissenbach J."/>
            <person name="Medigue C."/>
            <person name="Lidstrom M.E."/>
        </authorList>
    </citation>
    <scope>NUCLEOTIDE SEQUENCE [LARGE SCALE GENOMIC DNA]</scope>
    <source>
        <strain evidence="3">ATCC 14718 / DSM 1338 / JCM 2805 / NCIMB 9133 / AM1</strain>
    </source>
</reference>
<feature type="domain" description="CHAD" evidence="1">
    <location>
        <begin position="13"/>
        <end position="153"/>
    </location>
</feature>
<name>C5B5H3_METEA</name>
<dbReference type="Pfam" id="PF05235">
    <property type="entry name" value="CHAD"/>
    <property type="match status" value="1"/>
</dbReference>
<dbReference type="InterPro" id="IPR038186">
    <property type="entry name" value="CHAD_dom_sf"/>
</dbReference>
<sequence length="201" mass="22648">MQSIPAAGASFPGELARISEAAASARQASHRKLEGILHRGAFTTLILHLAVELSCLDDPDRNNLEMEQPFTQIGPYLMDRIAGKITKRTSHVMRLSANGLHSLRKKLDRLYDDIAFVEALYPKPHLSAYRARCEELQEILGLANDAVVTRRLVRGLVKSDSGNLERPGRHILSWSKERRKEALRGLERATVNFRLASPFWR</sequence>
<organism evidence="2 3">
    <name type="scientific">Methylorubrum extorquens (strain ATCC 14718 / DSM 1338 / JCM 2805 / NCIMB 9133 / AM1)</name>
    <name type="common">Methylobacterium extorquens</name>
    <dbReference type="NCBI Taxonomy" id="272630"/>
    <lineage>
        <taxon>Bacteria</taxon>
        <taxon>Pseudomonadati</taxon>
        <taxon>Pseudomonadota</taxon>
        <taxon>Alphaproteobacteria</taxon>
        <taxon>Hyphomicrobiales</taxon>
        <taxon>Methylobacteriaceae</taxon>
        <taxon>Methylorubrum</taxon>
    </lineage>
</organism>
<dbReference type="HOGENOM" id="CLU_1359078_0_0_5"/>
<dbReference type="InterPro" id="IPR007899">
    <property type="entry name" value="CHAD_dom"/>
</dbReference>
<gene>
    <name evidence="2" type="ordered locus">MexAM1_META2p0872</name>
</gene>
<dbReference type="EMBL" id="CP001511">
    <property type="protein sequence ID" value="ACS43705.1"/>
    <property type="molecule type" value="Genomic_DNA"/>
</dbReference>